<evidence type="ECO:0000313" key="7">
    <source>
        <dbReference type="EMBL" id="OGM70196.1"/>
    </source>
</evidence>
<evidence type="ECO:0000313" key="8">
    <source>
        <dbReference type="Proteomes" id="UP000178429"/>
    </source>
</evidence>
<comment type="similarity">
    <text evidence="1 5">Belongs to the bacterial ribosomal protein bL17 family.</text>
</comment>
<reference evidence="7 8" key="1">
    <citation type="journal article" date="2016" name="Nat. Commun.">
        <title>Thousands of microbial genomes shed light on interconnected biogeochemical processes in an aquifer system.</title>
        <authorList>
            <person name="Anantharaman K."/>
            <person name="Brown C.T."/>
            <person name="Hug L.A."/>
            <person name="Sharon I."/>
            <person name="Castelle C.J."/>
            <person name="Probst A.J."/>
            <person name="Thomas B.C."/>
            <person name="Singh A."/>
            <person name="Wilkins M.J."/>
            <person name="Karaoz U."/>
            <person name="Brodie E.L."/>
            <person name="Williams K.H."/>
            <person name="Hubbard S.S."/>
            <person name="Banfield J.F."/>
        </authorList>
    </citation>
    <scope>NUCLEOTIDE SEQUENCE [LARGE SCALE GENOMIC DNA]</scope>
</reference>
<evidence type="ECO:0000256" key="3">
    <source>
        <dbReference type="ARBA" id="ARBA00023274"/>
    </source>
</evidence>
<dbReference type="STRING" id="1802525.A2975_03935"/>
<keyword evidence="3 5" id="KW-0687">Ribonucleoprotein</keyword>
<dbReference type="GO" id="GO:0006412">
    <property type="term" value="P:translation"/>
    <property type="evidence" value="ECO:0007669"/>
    <property type="project" value="InterPro"/>
</dbReference>
<dbReference type="Pfam" id="PF01196">
    <property type="entry name" value="Ribosomal_L17"/>
    <property type="match status" value="1"/>
</dbReference>
<keyword evidence="2 5" id="KW-0689">Ribosomal protein</keyword>
<comment type="caution">
    <text evidence="7">The sequence shown here is derived from an EMBL/GenBank/DDBJ whole genome shotgun (WGS) entry which is preliminary data.</text>
</comment>
<evidence type="ECO:0000256" key="4">
    <source>
        <dbReference type="ARBA" id="ARBA00035494"/>
    </source>
</evidence>
<dbReference type="AlphaFoldDB" id="A0A1F8C1I5"/>
<dbReference type="NCBIfam" id="TIGR00059">
    <property type="entry name" value="L17"/>
    <property type="match status" value="1"/>
</dbReference>
<dbReference type="InterPro" id="IPR036373">
    <property type="entry name" value="Ribosomal_bL17_sf"/>
</dbReference>
<dbReference type="PANTHER" id="PTHR14413:SF16">
    <property type="entry name" value="LARGE RIBOSOMAL SUBUNIT PROTEIN BL17M"/>
    <property type="match status" value="1"/>
</dbReference>
<dbReference type="Gene3D" id="3.90.1030.10">
    <property type="entry name" value="Ribosomal protein L17"/>
    <property type="match status" value="1"/>
</dbReference>
<dbReference type="PANTHER" id="PTHR14413">
    <property type="entry name" value="RIBOSOMAL PROTEIN L17"/>
    <property type="match status" value="1"/>
</dbReference>
<evidence type="ECO:0000256" key="2">
    <source>
        <dbReference type="ARBA" id="ARBA00022980"/>
    </source>
</evidence>
<dbReference type="GO" id="GO:0003735">
    <property type="term" value="F:structural constituent of ribosome"/>
    <property type="evidence" value="ECO:0007669"/>
    <property type="project" value="InterPro"/>
</dbReference>
<name>A0A1F8C1I5_9BACT</name>
<dbReference type="SUPFAM" id="SSF64263">
    <property type="entry name" value="Prokaryotic ribosomal protein L17"/>
    <property type="match status" value="1"/>
</dbReference>
<proteinExistence type="inferred from homology"/>
<dbReference type="GO" id="GO:0022625">
    <property type="term" value="C:cytosolic large ribosomal subunit"/>
    <property type="evidence" value="ECO:0007669"/>
    <property type="project" value="TreeGrafter"/>
</dbReference>
<organism evidence="7 8">
    <name type="scientific">Candidatus Woesebacteria bacterium RIFCSPLOWO2_01_FULL_44_14</name>
    <dbReference type="NCBI Taxonomy" id="1802525"/>
    <lineage>
        <taxon>Bacteria</taxon>
        <taxon>Candidatus Woeseibacteriota</taxon>
    </lineage>
</organism>
<evidence type="ECO:0000256" key="6">
    <source>
        <dbReference type="RuleBase" id="RU000661"/>
    </source>
</evidence>
<dbReference type="InterPro" id="IPR000456">
    <property type="entry name" value="Ribosomal_bL17"/>
</dbReference>
<dbReference type="EMBL" id="MGHL01000006">
    <property type="protein sequence ID" value="OGM70196.1"/>
    <property type="molecule type" value="Genomic_DNA"/>
</dbReference>
<sequence length="126" mass="13895">MQKKLGRSRKSRGALFRLLIRALVEHGSITTTKAKAKAIAGDVDKLLSLVAKGDLAAKRMILAKLGNDDKTTRLLFEKYAAITKTRKSGFTKIVRLPARRGDAAKMVKLEFVEKTNENIPTKSKGN</sequence>
<dbReference type="Proteomes" id="UP000178429">
    <property type="component" value="Unassembled WGS sequence"/>
</dbReference>
<evidence type="ECO:0000256" key="5">
    <source>
        <dbReference type="RuleBase" id="RU000660"/>
    </source>
</evidence>
<gene>
    <name evidence="7" type="ORF">A2975_03935</name>
</gene>
<evidence type="ECO:0000256" key="1">
    <source>
        <dbReference type="ARBA" id="ARBA00008777"/>
    </source>
</evidence>
<accession>A0A1F8C1I5</accession>
<protein>
    <recommendedName>
        <fullName evidence="4 6">50S ribosomal protein L17</fullName>
    </recommendedName>
</protein>